<dbReference type="RefSeq" id="WP_204604943.1">
    <property type="nucleotide sequence ID" value="NZ_JBHSED010000019.1"/>
</dbReference>
<name>A0ABV8S9K4_9BACL</name>
<protein>
    <recommendedName>
        <fullName evidence="4">Lipoprotein</fullName>
    </recommendedName>
</protein>
<keyword evidence="3" id="KW-1185">Reference proteome</keyword>
<reference evidence="3" key="1">
    <citation type="journal article" date="2019" name="Int. J. Syst. Evol. Microbiol.">
        <title>The Global Catalogue of Microorganisms (GCM) 10K type strain sequencing project: providing services to taxonomists for standard genome sequencing and annotation.</title>
        <authorList>
            <consortium name="The Broad Institute Genomics Platform"/>
            <consortium name="The Broad Institute Genome Sequencing Center for Infectious Disease"/>
            <person name="Wu L."/>
            <person name="Ma J."/>
        </authorList>
    </citation>
    <scope>NUCLEOTIDE SEQUENCE [LARGE SCALE GENOMIC DNA]</scope>
    <source>
        <strain evidence="3">CGMCC 4.1641</strain>
    </source>
</reference>
<sequence length="360" mass="40176">MFKRKLGFAVLAVMMTVALVLSGCTKEKSPKDALQSSLSKSADIKSYNFKGSVKVEDFNFPDDELNANEAAAIVNTLKSAELSWTGAYRADPMLLEINLEVALKGDLAVTFKVPIIMTQKKIWVKVPNIPMLPLPETIIGKYIELDLEELAKEANQPMPSLNVAQSQKFYNDVAEIIFKHVEEEKFLSKVAVKDAAIPADVDVKQVVQLHVDQTQIEPLINTAVEKIAPEIIELLANNKEYLDLFELKKEDLDQFKKELAEVKSEDISKGLADMKNELKKLDVKVNYGIDKKEYPVYTDATFNMAIESEELTGSFGFRVTSQNTGINEEPKFETGEPKAEEIMTLEQLQNEVGALYGGGF</sequence>
<evidence type="ECO:0000313" key="3">
    <source>
        <dbReference type="Proteomes" id="UP001595755"/>
    </source>
</evidence>
<feature type="signal peptide" evidence="1">
    <location>
        <begin position="1"/>
        <end position="22"/>
    </location>
</feature>
<evidence type="ECO:0000313" key="2">
    <source>
        <dbReference type="EMBL" id="MFC4304196.1"/>
    </source>
</evidence>
<comment type="caution">
    <text evidence="2">The sequence shown here is derived from an EMBL/GenBank/DDBJ whole genome shotgun (WGS) entry which is preliminary data.</text>
</comment>
<dbReference type="PROSITE" id="PS51257">
    <property type="entry name" value="PROKAR_LIPOPROTEIN"/>
    <property type="match status" value="1"/>
</dbReference>
<dbReference type="EMBL" id="JBHSED010000019">
    <property type="protein sequence ID" value="MFC4304196.1"/>
    <property type="molecule type" value="Genomic_DNA"/>
</dbReference>
<keyword evidence="1" id="KW-0732">Signal</keyword>
<feature type="chain" id="PRO_5046438392" description="Lipoprotein" evidence="1">
    <location>
        <begin position="23"/>
        <end position="360"/>
    </location>
</feature>
<proteinExistence type="predicted"/>
<evidence type="ECO:0000256" key="1">
    <source>
        <dbReference type="SAM" id="SignalP"/>
    </source>
</evidence>
<gene>
    <name evidence="2" type="ORF">ACFO1S_12225</name>
</gene>
<accession>A0ABV8S9K4</accession>
<evidence type="ECO:0008006" key="4">
    <source>
        <dbReference type="Google" id="ProtNLM"/>
    </source>
</evidence>
<organism evidence="2 3">
    <name type="scientific">Cohnella boryungensis</name>
    <dbReference type="NCBI Taxonomy" id="768479"/>
    <lineage>
        <taxon>Bacteria</taxon>
        <taxon>Bacillati</taxon>
        <taxon>Bacillota</taxon>
        <taxon>Bacilli</taxon>
        <taxon>Bacillales</taxon>
        <taxon>Paenibacillaceae</taxon>
        <taxon>Cohnella</taxon>
    </lineage>
</organism>
<dbReference type="Proteomes" id="UP001595755">
    <property type="component" value="Unassembled WGS sequence"/>
</dbReference>